<evidence type="ECO:0000313" key="2">
    <source>
        <dbReference type="WBParaSite" id="EN70_11341"/>
    </source>
</evidence>
<protein>
    <submittedName>
        <fullName evidence="2">Ovule protein</fullName>
    </submittedName>
</protein>
<reference evidence="1" key="1">
    <citation type="submission" date="2012-04" db="EMBL/GenBank/DDBJ databases">
        <title>The Genome Sequence of Loa loa.</title>
        <authorList>
            <consortium name="The Broad Institute Genome Sequencing Platform"/>
            <consortium name="Broad Institute Genome Sequencing Center for Infectious Disease"/>
            <person name="Nutman T.B."/>
            <person name="Fink D.L."/>
            <person name="Russ C."/>
            <person name="Young S."/>
            <person name="Zeng Q."/>
            <person name="Gargeya S."/>
            <person name="Alvarado L."/>
            <person name="Berlin A."/>
            <person name="Chapman S.B."/>
            <person name="Chen Z."/>
            <person name="Freedman E."/>
            <person name="Gellesch M."/>
            <person name="Goldberg J."/>
            <person name="Griggs A."/>
            <person name="Gujja S."/>
            <person name="Heilman E.R."/>
            <person name="Heiman D."/>
            <person name="Howarth C."/>
            <person name="Mehta T."/>
            <person name="Neiman D."/>
            <person name="Pearson M."/>
            <person name="Roberts A."/>
            <person name="Saif S."/>
            <person name="Shea T."/>
            <person name="Shenoy N."/>
            <person name="Sisk P."/>
            <person name="Stolte C."/>
            <person name="Sykes S."/>
            <person name="White J."/>
            <person name="Yandava C."/>
            <person name="Haas B."/>
            <person name="Henn M.R."/>
            <person name="Nusbaum C."/>
            <person name="Birren B."/>
        </authorList>
    </citation>
    <scope>NUCLEOTIDE SEQUENCE [LARGE SCALE GENOMIC DNA]</scope>
</reference>
<dbReference type="AlphaFoldDB" id="A0A1I7V9H6"/>
<sequence>MGTSSSRRSIPCSSELSQMQFEVSQRSSIINEFLVSSDNQTVRIASSEKKWVQKGKKEALTHVDIRDYTNSRG</sequence>
<dbReference type="Proteomes" id="UP000095285">
    <property type="component" value="Unassembled WGS sequence"/>
</dbReference>
<organism evidence="1 2">
    <name type="scientific">Loa loa</name>
    <name type="common">Eye worm</name>
    <name type="synonym">Filaria loa</name>
    <dbReference type="NCBI Taxonomy" id="7209"/>
    <lineage>
        <taxon>Eukaryota</taxon>
        <taxon>Metazoa</taxon>
        <taxon>Ecdysozoa</taxon>
        <taxon>Nematoda</taxon>
        <taxon>Chromadorea</taxon>
        <taxon>Rhabditida</taxon>
        <taxon>Spirurina</taxon>
        <taxon>Spiruromorpha</taxon>
        <taxon>Filarioidea</taxon>
        <taxon>Onchocercidae</taxon>
        <taxon>Loa</taxon>
    </lineage>
</organism>
<keyword evidence="1" id="KW-1185">Reference proteome</keyword>
<accession>A0A1I7V9H6</accession>
<name>A0A1I7V9H6_LOALO</name>
<proteinExistence type="predicted"/>
<reference evidence="2" key="2">
    <citation type="submission" date="2016-11" db="UniProtKB">
        <authorList>
            <consortium name="WormBaseParasite"/>
        </authorList>
    </citation>
    <scope>IDENTIFICATION</scope>
</reference>
<evidence type="ECO:0000313" key="1">
    <source>
        <dbReference type="Proteomes" id="UP000095285"/>
    </source>
</evidence>
<dbReference type="WBParaSite" id="EN70_11341">
    <property type="protein sequence ID" value="EN70_11341"/>
    <property type="gene ID" value="EN70_11341"/>
</dbReference>